<name>A0AAV1I8W6_9CHLO</name>
<comment type="similarity">
    <text evidence="6">Belongs to the L2HGDH family.</text>
</comment>
<dbReference type="InterPro" id="IPR036188">
    <property type="entry name" value="FAD/NAD-bd_sf"/>
</dbReference>
<feature type="domain" description="FAD dependent oxidoreductase" evidence="9">
    <location>
        <begin position="14"/>
        <end position="376"/>
    </location>
</feature>
<comment type="cofactor">
    <cofactor evidence="1">
        <name>FAD</name>
        <dbReference type="ChEBI" id="CHEBI:57692"/>
    </cofactor>
</comment>
<evidence type="ECO:0000313" key="10">
    <source>
        <dbReference type="EMBL" id="CAK0783296.1"/>
    </source>
</evidence>
<keyword evidence="2" id="KW-0285">Flavoprotein</keyword>
<protein>
    <recommendedName>
        <fullName evidence="8">L-2-hydroxyglutarate dehydrogenase, mitochondrial</fullName>
        <ecNumber evidence="7">1.1.99.2</ecNumber>
    </recommendedName>
</protein>
<dbReference type="Proteomes" id="UP001314263">
    <property type="component" value="Unassembled WGS sequence"/>
</dbReference>
<evidence type="ECO:0000256" key="7">
    <source>
        <dbReference type="ARBA" id="ARBA00038878"/>
    </source>
</evidence>
<sequence>MSRFSTSAQYTPADAVVVGAGIVGLAIGRALALTGRKVIVLEAADAIGTFTSSRNSEVVHSGIYYAPGSLKAKLSVDGNLNRLEPYCREHGVPFRRLGKLLVATDESQIGKLRELQENGRKNGVHLEWLEREEALKIEPHLHCVAALWSPNTAIVDSHRLMSEFQGDIESRGGSVALNSSAVSGGVSGGRLSLDVRDSSTGEVTHLAPSILVNTAGLQAQEVAGMLRGLPAEQVPKRYLARGCYFSLSGKPPFKHLIYPMPEEGGLGAHLTLDLAGQAKFGPDVEWVDSIDYTVDPGRAEGFYHTIRRYWPSLPDGALQPSYSGIRPKVSGPGDPNADFRIEGPKQHGIKGLVNLFGIESPGLTASMSIGDYVKDLLGLQEEPAAQSKL</sequence>
<organism evidence="10 11">
    <name type="scientific">Coccomyxa viridis</name>
    <dbReference type="NCBI Taxonomy" id="1274662"/>
    <lineage>
        <taxon>Eukaryota</taxon>
        <taxon>Viridiplantae</taxon>
        <taxon>Chlorophyta</taxon>
        <taxon>core chlorophytes</taxon>
        <taxon>Trebouxiophyceae</taxon>
        <taxon>Trebouxiophyceae incertae sedis</taxon>
        <taxon>Coccomyxaceae</taxon>
        <taxon>Coccomyxa</taxon>
    </lineage>
</organism>
<reference evidence="10 11" key="1">
    <citation type="submission" date="2023-10" db="EMBL/GenBank/DDBJ databases">
        <authorList>
            <person name="Maclean D."/>
            <person name="Macfadyen A."/>
        </authorList>
    </citation>
    <scope>NUCLEOTIDE SEQUENCE [LARGE SCALE GENOMIC DNA]</scope>
</reference>
<dbReference type="Gene3D" id="3.50.50.60">
    <property type="entry name" value="FAD/NAD(P)-binding domain"/>
    <property type="match status" value="1"/>
</dbReference>
<evidence type="ECO:0000256" key="4">
    <source>
        <dbReference type="ARBA" id="ARBA00023002"/>
    </source>
</evidence>
<keyword evidence="4" id="KW-0560">Oxidoreductase</keyword>
<accession>A0AAV1I8W6</accession>
<dbReference type="Gene3D" id="3.30.9.10">
    <property type="entry name" value="D-Amino Acid Oxidase, subunit A, domain 2"/>
    <property type="match status" value="1"/>
</dbReference>
<comment type="catalytic activity">
    <reaction evidence="5">
        <text>(S)-2-hydroxyglutarate + A = 2-oxoglutarate + AH2</text>
        <dbReference type="Rhea" id="RHEA:21252"/>
        <dbReference type="ChEBI" id="CHEBI:13193"/>
        <dbReference type="ChEBI" id="CHEBI:16782"/>
        <dbReference type="ChEBI" id="CHEBI:16810"/>
        <dbReference type="ChEBI" id="CHEBI:17499"/>
        <dbReference type="EC" id="1.1.99.2"/>
    </reaction>
</comment>
<keyword evidence="3" id="KW-0274">FAD</keyword>
<gene>
    <name evidence="10" type="ORF">CVIRNUC_006495</name>
</gene>
<keyword evidence="11" id="KW-1185">Reference proteome</keyword>
<evidence type="ECO:0000256" key="8">
    <source>
        <dbReference type="ARBA" id="ARBA00041137"/>
    </source>
</evidence>
<dbReference type="PANTHER" id="PTHR43104">
    <property type="entry name" value="L-2-HYDROXYGLUTARATE DEHYDROGENASE, MITOCHONDRIAL"/>
    <property type="match status" value="1"/>
</dbReference>
<dbReference type="PANTHER" id="PTHR43104:SF4">
    <property type="entry name" value="L-2-HYDROXYGLUTARATE DEHYDROGENASE, MITOCHONDRIAL"/>
    <property type="match status" value="1"/>
</dbReference>
<dbReference type="EC" id="1.1.99.2" evidence="7"/>
<dbReference type="GO" id="GO:0047545">
    <property type="term" value="F:(S)-2-hydroxyglutarate dehydrogenase activity"/>
    <property type="evidence" value="ECO:0007669"/>
    <property type="project" value="UniProtKB-EC"/>
</dbReference>
<dbReference type="AlphaFoldDB" id="A0AAV1I8W6"/>
<evidence type="ECO:0000256" key="6">
    <source>
        <dbReference type="ARBA" id="ARBA00037941"/>
    </source>
</evidence>
<evidence type="ECO:0000256" key="3">
    <source>
        <dbReference type="ARBA" id="ARBA00022827"/>
    </source>
</evidence>
<evidence type="ECO:0000256" key="2">
    <source>
        <dbReference type="ARBA" id="ARBA00022630"/>
    </source>
</evidence>
<evidence type="ECO:0000259" key="9">
    <source>
        <dbReference type="Pfam" id="PF01266"/>
    </source>
</evidence>
<evidence type="ECO:0000256" key="1">
    <source>
        <dbReference type="ARBA" id="ARBA00001974"/>
    </source>
</evidence>
<evidence type="ECO:0000313" key="11">
    <source>
        <dbReference type="Proteomes" id="UP001314263"/>
    </source>
</evidence>
<dbReference type="SUPFAM" id="SSF51905">
    <property type="entry name" value="FAD/NAD(P)-binding domain"/>
    <property type="match status" value="1"/>
</dbReference>
<comment type="caution">
    <text evidence="10">The sequence shown here is derived from an EMBL/GenBank/DDBJ whole genome shotgun (WGS) entry which is preliminary data.</text>
</comment>
<dbReference type="EMBL" id="CAUYUE010000008">
    <property type="protein sequence ID" value="CAK0783296.1"/>
    <property type="molecule type" value="Genomic_DNA"/>
</dbReference>
<evidence type="ECO:0000256" key="5">
    <source>
        <dbReference type="ARBA" id="ARBA00036066"/>
    </source>
</evidence>
<dbReference type="InterPro" id="IPR006076">
    <property type="entry name" value="FAD-dep_OxRdtase"/>
</dbReference>
<dbReference type="Pfam" id="PF01266">
    <property type="entry name" value="DAO"/>
    <property type="match status" value="1"/>
</dbReference>
<proteinExistence type="inferred from homology"/>